<evidence type="ECO:0000256" key="3">
    <source>
        <dbReference type="ARBA" id="ARBA00022553"/>
    </source>
</evidence>
<dbReference type="InterPro" id="IPR004358">
    <property type="entry name" value="Sig_transdc_His_kin-like_C"/>
</dbReference>
<evidence type="ECO:0000256" key="2">
    <source>
        <dbReference type="ARBA" id="ARBA00012438"/>
    </source>
</evidence>
<dbReference type="RefSeq" id="WP_311360425.1">
    <property type="nucleotide sequence ID" value="NZ_JAVRIE010000001.1"/>
</dbReference>
<dbReference type="PRINTS" id="PR00344">
    <property type="entry name" value="BCTRLSENSOR"/>
</dbReference>
<dbReference type="SMART" id="SM00387">
    <property type="entry name" value="HATPase_c"/>
    <property type="match status" value="1"/>
</dbReference>
<keyword evidence="5" id="KW-0808">Transferase</keyword>
<dbReference type="InterPro" id="IPR005467">
    <property type="entry name" value="His_kinase_dom"/>
</dbReference>
<keyword evidence="5" id="KW-0418">Kinase</keyword>
<feature type="domain" description="Histidine kinase" evidence="4">
    <location>
        <begin position="30"/>
        <end position="244"/>
    </location>
</feature>
<dbReference type="Pfam" id="PF02518">
    <property type="entry name" value="HATPase_c"/>
    <property type="match status" value="1"/>
</dbReference>
<organism evidence="5 6">
    <name type="scientific">Brumicola blandensis</name>
    <dbReference type="NCBI Taxonomy" id="3075611"/>
    <lineage>
        <taxon>Bacteria</taxon>
        <taxon>Pseudomonadati</taxon>
        <taxon>Pseudomonadota</taxon>
        <taxon>Gammaproteobacteria</taxon>
        <taxon>Alteromonadales</taxon>
        <taxon>Alteromonadaceae</taxon>
        <taxon>Brumicola</taxon>
    </lineage>
</organism>
<dbReference type="PANTHER" id="PTHR43547">
    <property type="entry name" value="TWO-COMPONENT HISTIDINE KINASE"/>
    <property type="match status" value="1"/>
</dbReference>
<name>A0AAW8R0B2_9ALTE</name>
<evidence type="ECO:0000313" key="6">
    <source>
        <dbReference type="Proteomes" id="UP001249020"/>
    </source>
</evidence>
<dbReference type="EMBL" id="JAVRIE010000001">
    <property type="protein sequence ID" value="MDT0581646.1"/>
    <property type="molecule type" value="Genomic_DNA"/>
</dbReference>
<dbReference type="InterPro" id="IPR003594">
    <property type="entry name" value="HATPase_dom"/>
</dbReference>
<comment type="catalytic activity">
    <reaction evidence="1">
        <text>ATP + protein L-histidine = ADP + protein N-phospho-L-histidine.</text>
        <dbReference type="EC" id="2.7.13.3"/>
    </reaction>
</comment>
<evidence type="ECO:0000259" key="4">
    <source>
        <dbReference type="PROSITE" id="PS50109"/>
    </source>
</evidence>
<dbReference type="PROSITE" id="PS50109">
    <property type="entry name" value="HIS_KIN"/>
    <property type="match status" value="1"/>
</dbReference>
<dbReference type="GO" id="GO:0000155">
    <property type="term" value="F:phosphorelay sensor kinase activity"/>
    <property type="evidence" value="ECO:0007669"/>
    <property type="project" value="TreeGrafter"/>
</dbReference>
<dbReference type="EC" id="2.7.13.3" evidence="2"/>
<accession>A0AAW8R0B2</accession>
<dbReference type="Gene3D" id="3.30.565.10">
    <property type="entry name" value="Histidine kinase-like ATPase, C-terminal domain"/>
    <property type="match status" value="1"/>
</dbReference>
<comment type="caution">
    <text evidence="5">The sequence shown here is derived from an EMBL/GenBank/DDBJ whole genome shotgun (WGS) entry which is preliminary data.</text>
</comment>
<protein>
    <recommendedName>
        <fullName evidence="2">histidine kinase</fullName>
        <ecNumber evidence="2">2.7.13.3</ecNumber>
    </recommendedName>
</protein>
<dbReference type="PANTHER" id="PTHR43547:SF2">
    <property type="entry name" value="HYBRID SIGNAL TRANSDUCTION HISTIDINE KINASE C"/>
    <property type="match status" value="1"/>
</dbReference>
<evidence type="ECO:0000313" key="5">
    <source>
        <dbReference type="EMBL" id="MDT0581646.1"/>
    </source>
</evidence>
<keyword evidence="6" id="KW-1185">Reference proteome</keyword>
<dbReference type="InterPro" id="IPR036890">
    <property type="entry name" value="HATPase_C_sf"/>
</dbReference>
<dbReference type="AlphaFoldDB" id="A0AAW8R0B2"/>
<evidence type="ECO:0000256" key="1">
    <source>
        <dbReference type="ARBA" id="ARBA00000085"/>
    </source>
</evidence>
<dbReference type="Proteomes" id="UP001249020">
    <property type="component" value="Unassembled WGS sequence"/>
</dbReference>
<proteinExistence type="predicted"/>
<gene>
    <name evidence="5" type="ORF">RM544_03775</name>
</gene>
<reference evidence="5 6" key="1">
    <citation type="submission" date="2023-09" db="EMBL/GenBank/DDBJ databases">
        <authorList>
            <person name="Rey-Velasco X."/>
        </authorList>
    </citation>
    <scope>NUCLEOTIDE SEQUENCE [LARGE SCALE GENOMIC DNA]</scope>
    <source>
        <strain evidence="5 6">W409</strain>
    </source>
</reference>
<keyword evidence="3" id="KW-0597">Phosphoprotein</keyword>
<sequence length="244" mass="27522">MQEAEMPVESMSEDDQKLNDKIDFASVMAVAVHDMKNSLSLLLHTIEELHTQIPTTESKSQEYIVDLHYEASRMNTTLVQVLSLYRSGLDALPLHVDECFIFDLAEELVESNRTYTKQKDIDVNIKLDEELSWYMDKDLLFLLMNDVLVNAMRYGAKSIDIRAEIKDEFLCLTVEDDGHGYPQSMLDMSAAAMDTLCISEGRTGLGLYFARMIALAHKNKNRQGSIQLSNNSVTGGSIFTVLLP</sequence>
<dbReference type="SUPFAM" id="SSF55874">
    <property type="entry name" value="ATPase domain of HSP90 chaperone/DNA topoisomerase II/histidine kinase"/>
    <property type="match status" value="1"/>
</dbReference>